<dbReference type="SMR" id="A0A015M4P9"/>
<comment type="caution">
    <text evidence="1">The sequence shown here is derived from an EMBL/GenBank/DDBJ whole genome shotgun (WGS) entry which is preliminary data.</text>
</comment>
<proteinExistence type="predicted"/>
<reference evidence="1 2" key="1">
    <citation type="submission" date="2014-02" db="EMBL/GenBank/DDBJ databases">
        <title>Single nucleus genome sequencing reveals high similarity among nuclei of an endomycorrhizal fungus.</title>
        <authorList>
            <person name="Lin K."/>
            <person name="Geurts R."/>
            <person name="Zhang Z."/>
            <person name="Limpens E."/>
            <person name="Saunders D.G."/>
            <person name="Mu D."/>
            <person name="Pang E."/>
            <person name="Cao H."/>
            <person name="Cha H."/>
            <person name="Lin T."/>
            <person name="Zhou Q."/>
            <person name="Shang Y."/>
            <person name="Li Y."/>
            <person name="Ivanov S."/>
            <person name="Sharma T."/>
            <person name="Velzen R.V."/>
            <person name="Ruijter N.D."/>
            <person name="Aanen D.K."/>
            <person name="Win J."/>
            <person name="Kamoun S."/>
            <person name="Bisseling T."/>
            <person name="Huang S."/>
        </authorList>
    </citation>
    <scope>NUCLEOTIDE SEQUENCE [LARGE SCALE GENOMIC DNA]</scope>
    <source>
        <strain evidence="2">DAOM197198w</strain>
    </source>
</reference>
<sequence>MWAKQQGFQIIKDRIVRLEGIICHCTYICSHSRIYESNSTRDTVTKKICCPFVNASCPKLKNPEKYVIINKIVEQHNYSLDVSIVEFEDSRKFTDSMIEDIKFMTVSCKFGAIAQRKFLEQKYPIHPLYSRELYNTIQRFRLTKESLLNDAAKLSNWLDNQKEIDSR</sequence>
<gene>
    <name evidence="1" type="ORF">RirG_167610</name>
</gene>
<evidence type="ECO:0000313" key="1">
    <source>
        <dbReference type="EMBL" id="EXX61818.1"/>
    </source>
</evidence>
<dbReference type="STRING" id="1432141.A0A015M4P9"/>
<name>A0A015M4P9_RHIIW</name>
<dbReference type="HOGENOM" id="CLU_115056_0_0_1"/>
<protein>
    <submittedName>
        <fullName evidence="1">Uncharacterized protein</fullName>
    </submittedName>
</protein>
<evidence type="ECO:0000313" key="2">
    <source>
        <dbReference type="Proteomes" id="UP000022910"/>
    </source>
</evidence>
<keyword evidence="2" id="KW-1185">Reference proteome</keyword>
<accession>A0A015M4P9</accession>
<dbReference type="AlphaFoldDB" id="A0A015M4P9"/>
<dbReference type="Proteomes" id="UP000022910">
    <property type="component" value="Unassembled WGS sequence"/>
</dbReference>
<organism evidence="1 2">
    <name type="scientific">Rhizophagus irregularis (strain DAOM 197198w)</name>
    <name type="common">Glomus intraradices</name>
    <dbReference type="NCBI Taxonomy" id="1432141"/>
    <lineage>
        <taxon>Eukaryota</taxon>
        <taxon>Fungi</taxon>
        <taxon>Fungi incertae sedis</taxon>
        <taxon>Mucoromycota</taxon>
        <taxon>Glomeromycotina</taxon>
        <taxon>Glomeromycetes</taxon>
        <taxon>Glomerales</taxon>
        <taxon>Glomeraceae</taxon>
        <taxon>Rhizophagus</taxon>
    </lineage>
</organism>
<dbReference type="EMBL" id="JEMT01025006">
    <property type="protein sequence ID" value="EXX61818.1"/>
    <property type="molecule type" value="Genomic_DNA"/>
</dbReference>